<dbReference type="Proteomes" id="UP000289738">
    <property type="component" value="Chromosome B09"/>
</dbReference>
<evidence type="ECO:0000313" key="1">
    <source>
        <dbReference type="EMBL" id="RYQ92486.1"/>
    </source>
</evidence>
<proteinExistence type="predicted"/>
<comment type="caution">
    <text evidence="1">The sequence shown here is derived from an EMBL/GenBank/DDBJ whole genome shotgun (WGS) entry which is preliminary data.</text>
</comment>
<dbReference type="AlphaFoldDB" id="A0A444XSN8"/>
<protein>
    <submittedName>
        <fullName evidence="1">Uncharacterized protein</fullName>
    </submittedName>
</protein>
<dbReference type="EMBL" id="SDMP01000019">
    <property type="protein sequence ID" value="RYQ92486.1"/>
    <property type="molecule type" value="Genomic_DNA"/>
</dbReference>
<accession>A0A444XSN8</accession>
<keyword evidence="2" id="KW-1185">Reference proteome</keyword>
<name>A0A444XSN8_ARAHY</name>
<gene>
    <name evidence="1" type="ORF">Ahy_B09g098719</name>
</gene>
<evidence type="ECO:0000313" key="2">
    <source>
        <dbReference type="Proteomes" id="UP000289738"/>
    </source>
</evidence>
<organism evidence="1 2">
    <name type="scientific">Arachis hypogaea</name>
    <name type="common">Peanut</name>
    <dbReference type="NCBI Taxonomy" id="3818"/>
    <lineage>
        <taxon>Eukaryota</taxon>
        <taxon>Viridiplantae</taxon>
        <taxon>Streptophyta</taxon>
        <taxon>Embryophyta</taxon>
        <taxon>Tracheophyta</taxon>
        <taxon>Spermatophyta</taxon>
        <taxon>Magnoliopsida</taxon>
        <taxon>eudicotyledons</taxon>
        <taxon>Gunneridae</taxon>
        <taxon>Pentapetalae</taxon>
        <taxon>rosids</taxon>
        <taxon>fabids</taxon>
        <taxon>Fabales</taxon>
        <taxon>Fabaceae</taxon>
        <taxon>Papilionoideae</taxon>
        <taxon>50 kb inversion clade</taxon>
        <taxon>dalbergioids sensu lato</taxon>
        <taxon>Dalbergieae</taxon>
        <taxon>Pterocarpus clade</taxon>
        <taxon>Arachis</taxon>
    </lineage>
</organism>
<reference evidence="1 2" key="1">
    <citation type="submission" date="2019-01" db="EMBL/GenBank/DDBJ databases">
        <title>Sequencing of cultivated peanut Arachis hypogaea provides insights into genome evolution and oil improvement.</title>
        <authorList>
            <person name="Chen X."/>
        </authorList>
    </citation>
    <scope>NUCLEOTIDE SEQUENCE [LARGE SCALE GENOMIC DNA]</scope>
    <source>
        <strain evidence="2">cv. Fuhuasheng</strain>
        <tissue evidence="1">Leaves</tissue>
    </source>
</reference>
<sequence>MTIGARARSGSVPLSLPSVLNFKLGSLFMVVQISLMDPLNRRRTSLMEDSTILTIEFLRGRLLFERSLN</sequence>